<dbReference type="SUPFAM" id="SSF88713">
    <property type="entry name" value="Glycoside hydrolase/deacetylase"/>
    <property type="match status" value="1"/>
</dbReference>
<keyword evidence="2" id="KW-0479">Metal-binding</keyword>
<dbReference type="GO" id="GO:0046872">
    <property type="term" value="F:metal ion binding"/>
    <property type="evidence" value="ECO:0007669"/>
    <property type="project" value="UniProtKB-KW"/>
</dbReference>
<dbReference type="GeneID" id="83016912"/>
<evidence type="ECO:0000256" key="3">
    <source>
        <dbReference type="ARBA" id="ARBA00022801"/>
    </source>
</evidence>
<organism evidence="6 7">
    <name type="scientific">Holdemania filiformis</name>
    <dbReference type="NCBI Taxonomy" id="61171"/>
    <lineage>
        <taxon>Bacteria</taxon>
        <taxon>Bacillati</taxon>
        <taxon>Bacillota</taxon>
        <taxon>Erysipelotrichia</taxon>
        <taxon>Erysipelotrichales</taxon>
        <taxon>Erysipelotrichaceae</taxon>
        <taxon>Holdemania</taxon>
    </lineage>
</organism>
<dbReference type="InterPro" id="IPR006879">
    <property type="entry name" value="YdjC-like"/>
</dbReference>
<accession>A0A412FJ83</accession>
<keyword evidence="5" id="KW-0119">Carbohydrate metabolism</keyword>
<evidence type="ECO:0000256" key="2">
    <source>
        <dbReference type="ARBA" id="ARBA00022723"/>
    </source>
</evidence>
<dbReference type="Proteomes" id="UP000284178">
    <property type="component" value="Unassembled WGS sequence"/>
</dbReference>
<evidence type="ECO:0000256" key="1">
    <source>
        <dbReference type="ARBA" id="ARBA00001946"/>
    </source>
</evidence>
<comment type="cofactor">
    <cofactor evidence="1">
        <name>Mg(2+)</name>
        <dbReference type="ChEBI" id="CHEBI:18420"/>
    </cofactor>
</comment>
<dbReference type="PANTHER" id="PTHR31609">
    <property type="entry name" value="YDJC DEACETYLASE FAMILY MEMBER"/>
    <property type="match status" value="1"/>
</dbReference>
<keyword evidence="3" id="KW-0378">Hydrolase</keyword>
<dbReference type="Gene3D" id="3.20.20.370">
    <property type="entry name" value="Glycoside hydrolase/deacetylase"/>
    <property type="match status" value="1"/>
</dbReference>
<dbReference type="AlphaFoldDB" id="A0A412FJ83"/>
<dbReference type="GO" id="GO:0005975">
    <property type="term" value="P:carbohydrate metabolic process"/>
    <property type="evidence" value="ECO:0007669"/>
    <property type="project" value="InterPro"/>
</dbReference>
<protein>
    <submittedName>
        <fullName evidence="6">ChbG/HpnK family deacetylase</fullName>
    </submittedName>
</protein>
<dbReference type="PANTHER" id="PTHR31609:SF1">
    <property type="entry name" value="CARBOHYDRATE DEACETYLASE"/>
    <property type="match status" value="1"/>
</dbReference>
<reference evidence="6 7" key="1">
    <citation type="submission" date="2018-08" db="EMBL/GenBank/DDBJ databases">
        <title>A genome reference for cultivated species of the human gut microbiota.</title>
        <authorList>
            <person name="Zou Y."/>
            <person name="Xue W."/>
            <person name="Luo G."/>
        </authorList>
    </citation>
    <scope>NUCLEOTIDE SEQUENCE [LARGE SCALE GENOMIC DNA]</scope>
    <source>
        <strain evidence="6 7">AF24-29</strain>
    </source>
</reference>
<dbReference type="Pfam" id="PF04794">
    <property type="entry name" value="YdjC"/>
    <property type="match status" value="1"/>
</dbReference>
<sequence length="281" mass="31992">MKLLVQGDDYGFTKGVTYGIIEAIDNGILTCTGMFTNMEIAPWAAQFIKERPDFCFGIDFNLVAGPSCAPAEKIPHLVDENGRLIRSNIRIHDPRWQSEEGRAELFPYDEVYTEIKAQYDRFIELTGRKPGYLNGHSIVAETMLKAMRKIAEDEDLPFAFDFMQMAFTTFSLPEEEDEKTNASVSKVFDPQAQLKKDPLGKFLKYQDELLKHEYVLAGGHPGYVDADLFSQTSLSIERCKDLEFVTSPLMKAFVEENHVELIDYYDVAEIMKQGLIKNAEK</sequence>
<proteinExistence type="predicted"/>
<name>A0A412FJ83_9FIRM</name>
<gene>
    <name evidence="6" type="ORF">DWY25_16060</name>
</gene>
<evidence type="ECO:0000256" key="5">
    <source>
        <dbReference type="ARBA" id="ARBA00023277"/>
    </source>
</evidence>
<dbReference type="EMBL" id="QRUP01000028">
    <property type="protein sequence ID" value="RGR68221.1"/>
    <property type="molecule type" value="Genomic_DNA"/>
</dbReference>
<dbReference type="GO" id="GO:0019213">
    <property type="term" value="F:deacetylase activity"/>
    <property type="evidence" value="ECO:0007669"/>
    <property type="project" value="TreeGrafter"/>
</dbReference>
<evidence type="ECO:0000313" key="6">
    <source>
        <dbReference type="EMBL" id="RGR68221.1"/>
    </source>
</evidence>
<evidence type="ECO:0000313" key="7">
    <source>
        <dbReference type="Proteomes" id="UP000284178"/>
    </source>
</evidence>
<dbReference type="GO" id="GO:0016787">
    <property type="term" value="F:hydrolase activity"/>
    <property type="evidence" value="ECO:0007669"/>
    <property type="project" value="UniProtKB-KW"/>
</dbReference>
<dbReference type="InterPro" id="IPR011330">
    <property type="entry name" value="Glyco_hydro/deAcase_b/a-brl"/>
</dbReference>
<comment type="caution">
    <text evidence="6">The sequence shown here is derived from an EMBL/GenBank/DDBJ whole genome shotgun (WGS) entry which is preliminary data.</text>
</comment>
<evidence type="ECO:0000256" key="4">
    <source>
        <dbReference type="ARBA" id="ARBA00022842"/>
    </source>
</evidence>
<keyword evidence="4" id="KW-0460">Magnesium</keyword>
<keyword evidence="7" id="KW-1185">Reference proteome</keyword>
<dbReference type="RefSeq" id="WP_117896076.1">
    <property type="nucleotide sequence ID" value="NZ_CABJCV010000028.1"/>
</dbReference>